<keyword evidence="4" id="KW-1185">Reference proteome</keyword>
<dbReference type="GO" id="GO:0000160">
    <property type="term" value="P:phosphorelay signal transduction system"/>
    <property type="evidence" value="ECO:0007669"/>
    <property type="project" value="InterPro"/>
</dbReference>
<name>A0A5C4R9P8_9RHOB</name>
<evidence type="ECO:0000313" key="4">
    <source>
        <dbReference type="Proteomes" id="UP000304880"/>
    </source>
</evidence>
<reference evidence="3 4" key="1">
    <citation type="submission" date="2019-06" db="EMBL/GenBank/DDBJ databases">
        <authorList>
            <person name="Li J."/>
        </authorList>
    </citation>
    <scope>NUCLEOTIDE SEQUENCE [LARGE SCALE GENOMIC DNA]</scope>
    <source>
        <strain evidence="3 4">CGMCC 1.8012</strain>
    </source>
</reference>
<proteinExistence type="predicted"/>
<feature type="domain" description="Response regulatory" evidence="2">
    <location>
        <begin position="4"/>
        <end position="115"/>
    </location>
</feature>
<keyword evidence="1" id="KW-0597">Phosphoprotein</keyword>
<comment type="caution">
    <text evidence="3">The sequence shown here is derived from an EMBL/GenBank/DDBJ whole genome shotgun (WGS) entry which is preliminary data.</text>
</comment>
<dbReference type="PROSITE" id="PS50110">
    <property type="entry name" value="RESPONSE_REGULATORY"/>
    <property type="match status" value="1"/>
</dbReference>
<dbReference type="InterPro" id="IPR001789">
    <property type="entry name" value="Sig_transdc_resp-reg_receiver"/>
</dbReference>
<protein>
    <submittedName>
        <fullName evidence="3">Response regulator</fullName>
    </submittedName>
</protein>
<evidence type="ECO:0000313" key="3">
    <source>
        <dbReference type="EMBL" id="TNH40467.1"/>
    </source>
</evidence>
<feature type="modified residue" description="4-aspartylphosphate" evidence="1">
    <location>
        <position position="55"/>
    </location>
</feature>
<evidence type="ECO:0000259" key="2">
    <source>
        <dbReference type="PROSITE" id="PS50110"/>
    </source>
</evidence>
<dbReference type="InterPro" id="IPR011006">
    <property type="entry name" value="CheY-like_superfamily"/>
</dbReference>
<dbReference type="RefSeq" id="WP_139597958.1">
    <property type="nucleotide sequence ID" value="NZ_VDDC01000008.1"/>
</dbReference>
<accession>A0A5C4R9P8</accession>
<dbReference type="AlphaFoldDB" id="A0A5C4R9P8"/>
<sequence length="140" mass="15388">MTCRILIVEDDYWAVLHLATEVRHRGAEVLGPTGSIPLAVALMSARRRPHAAILDVQLRTQLAFPLADALAEQGVPFIFVTGFEREDMPERFDAVPHFVKPIIGDACIDAVMALADAARRTRVFGPQCRVRSGQRGVIEG</sequence>
<organism evidence="3 4">
    <name type="scientific">Paracoccus haeundaensis</name>
    <dbReference type="NCBI Taxonomy" id="225362"/>
    <lineage>
        <taxon>Bacteria</taxon>
        <taxon>Pseudomonadati</taxon>
        <taxon>Pseudomonadota</taxon>
        <taxon>Alphaproteobacteria</taxon>
        <taxon>Rhodobacterales</taxon>
        <taxon>Paracoccaceae</taxon>
        <taxon>Paracoccus</taxon>
    </lineage>
</organism>
<dbReference type="SUPFAM" id="SSF52172">
    <property type="entry name" value="CheY-like"/>
    <property type="match status" value="1"/>
</dbReference>
<evidence type="ECO:0000256" key="1">
    <source>
        <dbReference type="PROSITE-ProRule" id="PRU00169"/>
    </source>
</evidence>
<dbReference type="EMBL" id="VDDC01000008">
    <property type="protein sequence ID" value="TNH40467.1"/>
    <property type="molecule type" value="Genomic_DNA"/>
</dbReference>
<dbReference type="Gene3D" id="3.40.50.2300">
    <property type="match status" value="1"/>
</dbReference>
<gene>
    <name evidence="3" type="ORF">FHD67_04475</name>
</gene>
<dbReference type="Proteomes" id="UP000304880">
    <property type="component" value="Unassembled WGS sequence"/>
</dbReference>